<sequence>MADNVRRLEGETAPPTLPSLSDPAGGGGAWRLGGEPVALPSLLDPAGGGEPAAAAGSNGQRG</sequence>
<evidence type="ECO:0000256" key="1">
    <source>
        <dbReference type="SAM" id="MobiDB-lite"/>
    </source>
</evidence>
<feature type="compositionally biased region" description="Basic and acidic residues" evidence="1">
    <location>
        <begin position="1"/>
        <end position="10"/>
    </location>
</feature>
<dbReference type="EMBL" id="AP006266">
    <property type="protein sequence ID" value="BAC84747.1"/>
    <property type="molecule type" value="Genomic_DNA"/>
</dbReference>
<proteinExistence type="predicted"/>
<reference evidence="3" key="1">
    <citation type="journal article" date="2005" name="Nature">
        <title>The map-based sequence of the rice genome.</title>
        <authorList>
            <consortium name="International rice genome sequencing project (IRGSP)"/>
            <person name="Matsumoto T."/>
            <person name="Wu J."/>
            <person name="Kanamori H."/>
            <person name="Katayose Y."/>
            <person name="Fujisawa M."/>
            <person name="Namiki N."/>
            <person name="Mizuno H."/>
            <person name="Yamamoto K."/>
            <person name="Antonio B.A."/>
            <person name="Baba T."/>
            <person name="Sakata K."/>
            <person name="Nagamura Y."/>
            <person name="Aoki H."/>
            <person name="Arikawa K."/>
            <person name="Arita K."/>
            <person name="Bito T."/>
            <person name="Chiden Y."/>
            <person name="Fujitsuka N."/>
            <person name="Fukunaka R."/>
            <person name="Hamada M."/>
            <person name="Harada C."/>
            <person name="Hayashi A."/>
            <person name="Hijishita S."/>
            <person name="Honda M."/>
            <person name="Hosokawa S."/>
            <person name="Ichikawa Y."/>
            <person name="Idonuma A."/>
            <person name="Iijima M."/>
            <person name="Ikeda M."/>
            <person name="Ikeno M."/>
            <person name="Ito K."/>
            <person name="Ito S."/>
            <person name="Ito T."/>
            <person name="Ito Y."/>
            <person name="Ito Y."/>
            <person name="Iwabuchi A."/>
            <person name="Kamiya K."/>
            <person name="Karasawa W."/>
            <person name="Kurita K."/>
            <person name="Katagiri S."/>
            <person name="Kikuta A."/>
            <person name="Kobayashi H."/>
            <person name="Kobayashi N."/>
            <person name="Machita K."/>
            <person name="Maehara T."/>
            <person name="Masukawa M."/>
            <person name="Mizubayashi T."/>
            <person name="Mukai Y."/>
            <person name="Nagasaki H."/>
            <person name="Nagata Y."/>
            <person name="Naito S."/>
            <person name="Nakashima M."/>
            <person name="Nakama Y."/>
            <person name="Nakamichi Y."/>
            <person name="Nakamura M."/>
            <person name="Meguro A."/>
            <person name="Negishi M."/>
            <person name="Ohta I."/>
            <person name="Ohta T."/>
            <person name="Okamoto M."/>
            <person name="Ono N."/>
            <person name="Saji S."/>
            <person name="Sakaguchi M."/>
            <person name="Sakai K."/>
            <person name="Shibata M."/>
            <person name="Shimokawa T."/>
            <person name="Song J."/>
            <person name="Takazaki Y."/>
            <person name="Terasawa K."/>
            <person name="Tsugane M."/>
            <person name="Tsuji K."/>
            <person name="Ueda S."/>
            <person name="Waki K."/>
            <person name="Yamagata H."/>
            <person name="Yamamoto M."/>
            <person name="Yamamoto S."/>
            <person name="Yamane H."/>
            <person name="Yoshiki S."/>
            <person name="Yoshihara R."/>
            <person name="Yukawa K."/>
            <person name="Zhong H."/>
            <person name="Yano M."/>
            <person name="Yuan Q."/>
            <person name="Ouyang S."/>
            <person name="Liu J."/>
            <person name="Jones K.M."/>
            <person name="Gansberger K."/>
            <person name="Moffat K."/>
            <person name="Hill J."/>
            <person name="Bera J."/>
            <person name="Fadrosh D."/>
            <person name="Jin S."/>
            <person name="Johri S."/>
            <person name="Kim M."/>
            <person name="Overton L."/>
            <person name="Reardon M."/>
            <person name="Tsitrin T."/>
            <person name="Vuong H."/>
            <person name="Weaver B."/>
            <person name="Ciecko A."/>
            <person name="Tallon L."/>
            <person name="Jackson J."/>
            <person name="Pai G."/>
            <person name="Aken S.V."/>
            <person name="Utterback T."/>
            <person name="Reidmuller S."/>
            <person name="Feldblyum T."/>
            <person name="Hsiao J."/>
            <person name="Zismann V."/>
            <person name="Iobst S."/>
            <person name="de Vazeille A.R."/>
            <person name="Buell C.R."/>
            <person name="Ying K."/>
            <person name="Li Y."/>
            <person name="Lu T."/>
            <person name="Huang Y."/>
            <person name="Zhao Q."/>
            <person name="Feng Q."/>
            <person name="Zhang L."/>
            <person name="Zhu J."/>
            <person name="Weng Q."/>
            <person name="Mu J."/>
            <person name="Lu Y."/>
            <person name="Fan D."/>
            <person name="Liu Y."/>
            <person name="Guan J."/>
            <person name="Zhang Y."/>
            <person name="Yu S."/>
            <person name="Liu X."/>
            <person name="Zhang Y."/>
            <person name="Hong G."/>
            <person name="Han B."/>
            <person name="Choisne N."/>
            <person name="Demange N."/>
            <person name="Orjeda G."/>
            <person name="Samain S."/>
            <person name="Cattolico L."/>
            <person name="Pelletier E."/>
            <person name="Couloux A."/>
            <person name="Segurens B."/>
            <person name="Wincker P."/>
            <person name="D'Hont A."/>
            <person name="Scarpelli C."/>
            <person name="Weissenbach J."/>
            <person name="Salanoubat M."/>
            <person name="Quetier F."/>
            <person name="Yu Y."/>
            <person name="Kim H.R."/>
            <person name="Rambo T."/>
            <person name="Currie J."/>
            <person name="Collura K."/>
            <person name="Luo M."/>
            <person name="Yang T."/>
            <person name="Ammiraju J.S.S."/>
            <person name="Engler F."/>
            <person name="Soderlund C."/>
            <person name="Wing R.A."/>
            <person name="Palmer L.E."/>
            <person name="de la Bastide M."/>
            <person name="Spiegel L."/>
            <person name="Nascimento L."/>
            <person name="Zutavern T."/>
            <person name="O'Shaughnessy A."/>
            <person name="Dike S."/>
            <person name="Dedhia N."/>
            <person name="Preston R."/>
            <person name="Balija V."/>
            <person name="McCombie W.R."/>
            <person name="Chow T."/>
            <person name="Chen H."/>
            <person name="Chung M."/>
            <person name="Chen C."/>
            <person name="Shaw J."/>
            <person name="Wu H."/>
            <person name="Hsiao K."/>
            <person name="Chao Y."/>
            <person name="Chu M."/>
            <person name="Cheng C."/>
            <person name="Hour A."/>
            <person name="Lee P."/>
            <person name="Lin S."/>
            <person name="Lin Y."/>
            <person name="Liou J."/>
            <person name="Liu S."/>
            <person name="Hsing Y."/>
            <person name="Raghuvanshi S."/>
            <person name="Mohanty A."/>
            <person name="Bharti A.K."/>
            <person name="Gaur A."/>
            <person name="Gupta V."/>
            <person name="Kumar D."/>
            <person name="Ravi V."/>
            <person name="Vij S."/>
            <person name="Kapur A."/>
            <person name="Khurana P."/>
            <person name="Khurana P."/>
            <person name="Khurana J.P."/>
            <person name="Tyagi A.K."/>
            <person name="Gaikwad K."/>
            <person name="Singh A."/>
            <person name="Dalal V."/>
            <person name="Srivastava S."/>
            <person name="Dixit A."/>
            <person name="Pal A.K."/>
            <person name="Ghazi I.A."/>
            <person name="Yadav M."/>
            <person name="Pandit A."/>
            <person name="Bhargava A."/>
            <person name="Sureshbabu K."/>
            <person name="Batra K."/>
            <person name="Sharma T.R."/>
            <person name="Mohapatra T."/>
            <person name="Singh N.K."/>
            <person name="Messing J."/>
            <person name="Nelson A.B."/>
            <person name="Fuks G."/>
            <person name="Kavchok S."/>
            <person name="Keizer G."/>
            <person name="Linton E."/>
            <person name="Llaca V."/>
            <person name="Song R."/>
            <person name="Tanyolac B."/>
            <person name="Young S."/>
            <person name="Ho-Il K."/>
            <person name="Hahn J.H."/>
            <person name="Sangsakoo G."/>
            <person name="Vanavichit A."/>
            <person name="de Mattos Luiz.A.T."/>
            <person name="Zimmer P.D."/>
            <person name="Malone G."/>
            <person name="Dellagostin O."/>
            <person name="de Oliveira A.C."/>
            <person name="Bevan M."/>
            <person name="Bancroft I."/>
            <person name="Minx P."/>
            <person name="Cordum H."/>
            <person name="Wilson R."/>
            <person name="Cheng Z."/>
            <person name="Jin W."/>
            <person name="Jiang J."/>
            <person name="Leong S.A."/>
            <person name="Iwama H."/>
            <person name="Gojobori T."/>
            <person name="Itoh T."/>
            <person name="Niimura Y."/>
            <person name="Fujii Y."/>
            <person name="Habara T."/>
            <person name="Sakai H."/>
            <person name="Sato Y."/>
            <person name="Wilson G."/>
            <person name="Kumar K."/>
            <person name="McCouch S."/>
            <person name="Juretic N."/>
            <person name="Hoen D."/>
            <person name="Wright S."/>
            <person name="Bruskiewich R."/>
            <person name="Bureau T."/>
            <person name="Miyao A."/>
            <person name="Hirochika H."/>
            <person name="Nishikawa T."/>
            <person name="Kadowaki K."/>
            <person name="Sugiura M."/>
            <person name="Burr B."/>
            <person name="Sasaki T."/>
        </authorList>
    </citation>
    <scope>NUCLEOTIDE SEQUENCE [LARGE SCALE GENOMIC DNA]</scope>
    <source>
        <strain evidence="3">cv. Nipponbare</strain>
    </source>
</reference>
<dbReference type="AlphaFoldDB" id="Q6YSZ3"/>
<evidence type="ECO:0000313" key="2">
    <source>
        <dbReference type="EMBL" id="BAC84747.1"/>
    </source>
</evidence>
<evidence type="ECO:0000313" key="3">
    <source>
        <dbReference type="Proteomes" id="UP000000763"/>
    </source>
</evidence>
<protein>
    <submittedName>
        <fullName evidence="2">Uncharacterized protein</fullName>
    </submittedName>
</protein>
<dbReference type="Proteomes" id="UP000000763">
    <property type="component" value="Chromosome 7"/>
</dbReference>
<organism evidence="2 3">
    <name type="scientific">Oryza sativa subsp. japonica</name>
    <name type="common">Rice</name>
    <dbReference type="NCBI Taxonomy" id="39947"/>
    <lineage>
        <taxon>Eukaryota</taxon>
        <taxon>Viridiplantae</taxon>
        <taxon>Streptophyta</taxon>
        <taxon>Embryophyta</taxon>
        <taxon>Tracheophyta</taxon>
        <taxon>Spermatophyta</taxon>
        <taxon>Magnoliopsida</taxon>
        <taxon>Liliopsida</taxon>
        <taxon>Poales</taxon>
        <taxon>Poaceae</taxon>
        <taxon>BOP clade</taxon>
        <taxon>Oryzoideae</taxon>
        <taxon>Oryzeae</taxon>
        <taxon>Oryzinae</taxon>
        <taxon>Oryza</taxon>
        <taxon>Oryza sativa</taxon>
    </lineage>
</organism>
<feature type="compositionally biased region" description="Low complexity" evidence="1">
    <location>
        <begin position="51"/>
        <end position="62"/>
    </location>
</feature>
<name>Q6YSZ3_ORYSJ</name>
<gene>
    <name evidence="2" type="primary">OSJNBa0003K21.25</name>
</gene>
<reference evidence="3" key="2">
    <citation type="journal article" date="2008" name="Nucleic Acids Res.">
        <title>The rice annotation project database (RAP-DB): 2008 update.</title>
        <authorList>
            <consortium name="The rice annotation project (RAP)"/>
        </authorList>
    </citation>
    <scope>GENOME REANNOTATION</scope>
    <source>
        <strain evidence="3">cv. Nipponbare</strain>
    </source>
</reference>
<accession>Q6YSZ3</accession>
<feature type="region of interest" description="Disordered" evidence="1">
    <location>
        <begin position="1"/>
        <end position="62"/>
    </location>
</feature>